<gene>
    <name evidence="1" type="ORF">SITYG_15110</name>
</gene>
<proteinExistence type="predicted"/>
<dbReference type="EMBL" id="AP014880">
    <property type="protein sequence ID" value="BAW17490.1"/>
    <property type="molecule type" value="Genomic_DNA"/>
</dbReference>
<sequence>MDIMSLQTQGLLVTQGQIPMDIFMDLIEEYEDQLFEEGYYKNGPTMAEFRLSDFKEDEQLVTIYIPVNAEVEGNEQAKWLDSFSIKKALRERTPFDGHAGKAIEDMKTYLEQERLEYEDRIILILIRVFEEYWVDLIIPLKES</sequence>
<reference evidence="1 2" key="1">
    <citation type="journal article" date="2017" name="Infect. Immun.">
        <title>Characterization of the Pathogenicity of Streptococcus intermedius TYG1620 Isolated from a Human Brain Abscess Based on the Complete Genome Sequence with Transcriptome Analysis and Transposon Mutagenesis in a Murine Subcutaneous Abscess Model.</title>
        <authorList>
            <person name="Hasegawa N."/>
            <person name="Sekizuka T."/>
            <person name="Sugi Y."/>
            <person name="Kawakami N."/>
            <person name="Ogasawara Y."/>
            <person name="Kato K."/>
            <person name="Yamashita A."/>
            <person name="Takeuchi F."/>
            <person name="Kuroda M."/>
        </authorList>
    </citation>
    <scope>NUCLEOTIDE SEQUENCE [LARGE SCALE GENOMIC DNA]</scope>
    <source>
        <strain evidence="1 2">TYG1620</strain>
    </source>
</reference>
<evidence type="ECO:0000313" key="2">
    <source>
        <dbReference type="Proteomes" id="UP000217792"/>
    </source>
</evidence>
<dbReference type="AlphaFoldDB" id="A0AAD1FK53"/>
<dbReference type="RefSeq" id="WP_009569207.1">
    <property type="nucleotide sequence ID" value="NZ_AP014880.1"/>
</dbReference>
<accession>A0AAD1FK53</accession>
<dbReference type="Proteomes" id="UP000217792">
    <property type="component" value="Chromosome"/>
</dbReference>
<protein>
    <submittedName>
        <fullName evidence="1">Uncharacterized protein</fullName>
    </submittedName>
</protein>
<organism evidence="1 2">
    <name type="scientific">Streptococcus intermedius</name>
    <dbReference type="NCBI Taxonomy" id="1338"/>
    <lineage>
        <taxon>Bacteria</taxon>
        <taxon>Bacillati</taxon>
        <taxon>Bacillota</taxon>
        <taxon>Bacilli</taxon>
        <taxon>Lactobacillales</taxon>
        <taxon>Streptococcaceae</taxon>
        <taxon>Streptococcus</taxon>
        <taxon>Streptococcus anginosus group</taxon>
    </lineage>
</organism>
<name>A0AAD1FK53_STRIT</name>
<evidence type="ECO:0000313" key="1">
    <source>
        <dbReference type="EMBL" id="BAW17490.1"/>
    </source>
</evidence>